<evidence type="ECO:0000313" key="2">
    <source>
        <dbReference type="EMBL" id="MFC7220335.1"/>
    </source>
</evidence>
<dbReference type="RefSeq" id="WP_386416937.1">
    <property type="nucleotide sequence ID" value="NZ_JBHSZO010000032.1"/>
</dbReference>
<organism evidence="2 3">
    <name type="scientific">Streptomyces polyrhachis</name>
    <dbReference type="NCBI Taxonomy" id="1282885"/>
    <lineage>
        <taxon>Bacteria</taxon>
        <taxon>Bacillati</taxon>
        <taxon>Actinomycetota</taxon>
        <taxon>Actinomycetes</taxon>
        <taxon>Kitasatosporales</taxon>
        <taxon>Streptomycetaceae</taxon>
        <taxon>Streptomyces</taxon>
    </lineage>
</organism>
<accession>A0ABW2GLE3</accession>
<sequence length="90" mass="9632">MGKTLIEIDEEALAIAQAAFGTKTKKDTVNRALREVSERVKRHEARMAAERTAAEALDLDMLLDKAAYRAKSETAAEPLGTGDDTGGKAA</sequence>
<proteinExistence type="predicted"/>
<keyword evidence="1" id="KW-0175">Coiled coil</keyword>
<dbReference type="InterPro" id="IPR019239">
    <property type="entry name" value="VapB_antitoxin"/>
</dbReference>
<comment type="caution">
    <text evidence="2">The sequence shown here is derived from an EMBL/GenBank/DDBJ whole genome shotgun (WGS) entry which is preliminary data.</text>
</comment>
<evidence type="ECO:0000256" key="1">
    <source>
        <dbReference type="SAM" id="Coils"/>
    </source>
</evidence>
<reference evidence="3" key="1">
    <citation type="journal article" date="2019" name="Int. J. Syst. Evol. Microbiol.">
        <title>The Global Catalogue of Microorganisms (GCM) 10K type strain sequencing project: providing services to taxonomists for standard genome sequencing and annotation.</title>
        <authorList>
            <consortium name="The Broad Institute Genomics Platform"/>
            <consortium name="The Broad Institute Genome Sequencing Center for Infectious Disease"/>
            <person name="Wu L."/>
            <person name="Ma J."/>
        </authorList>
    </citation>
    <scope>NUCLEOTIDE SEQUENCE [LARGE SCALE GENOMIC DNA]</scope>
    <source>
        <strain evidence="3">CGMCC 1.13681</strain>
    </source>
</reference>
<name>A0ABW2GLE3_9ACTN</name>
<feature type="coiled-coil region" evidence="1">
    <location>
        <begin position="26"/>
        <end position="53"/>
    </location>
</feature>
<evidence type="ECO:0000313" key="3">
    <source>
        <dbReference type="Proteomes" id="UP001596413"/>
    </source>
</evidence>
<gene>
    <name evidence="2" type="ORF">ACFQLX_19515</name>
</gene>
<dbReference type="Pfam" id="PF09957">
    <property type="entry name" value="VapB_antitoxin"/>
    <property type="match status" value="1"/>
</dbReference>
<dbReference type="EMBL" id="JBHSZO010000032">
    <property type="protein sequence ID" value="MFC7220335.1"/>
    <property type="molecule type" value="Genomic_DNA"/>
</dbReference>
<dbReference type="Proteomes" id="UP001596413">
    <property type="component" value="Unassembled WGS sequence"/>
</dbReference>
<protein>
    <submittedName>
        <fullName evidence="2">Type II toxin-antitoxin system VapB family antitoxin</fullName>
    </submittedName>
</protein>
<keyword evidence="3" id="KW-1185">Reference proteome</keyword>